<accession>A0A9P7QIU0</accession>
<dbReference type="Proteomes" id="UP000707071">
    <property type="component" value="Unassembled WGS sequence"/>
</dbReference>
<keyword evidence="3" id="KW-1185">Reference proteome</keyword>
<protein>
    <submittedName>
        <fullName evidence="2">Uncharacterized protein</fullName>
    </submittedName>
</protein>
<dbReference type="EMBL" id="SRRH01000116">
    <property type="protein sequence ID" value="KAG6298714.1"/>
    <property type="molecule type" value="Genomic_DNA"/>
</dbReference>
<gene>
    <name evidence="2" type="ORF">E4U09_000583</name>
</gene>
<comment type="caution">
    <text evidence="2">The sequence shown here is derived from an EMBL/GenBank/DDBJ whole genome shotgun (WGS) entry which is preliminary data.</text>
</comment>
<reference evidence="2 3" key="1">
    <citation type="journal article" date="2020" name="bioRxiv">
        <title>Whole genome comparisons of ergot fungi reveals the divergence and evolution of species within the genus Claviceps are the result of varying mechanisms driving genome evolution and host range expansion.</title>
        <authorList>
            <person name="Wyka S.A."/>
            <person name="Mondo S.J."/>
            <person name="Liu M."/>
            <person name="Dettman J."/>
            <person name="Nalam V."/>
            <person name="Broders K.D."/>
        </authorList>
    </citation>
    <scope>NUCLEOTIDE SEQUENCE [LARGE SCALE GENOMIC DNA]</scope>
    <source>
        <strain evidence="2 3">Clav52</strain>
    </source>
</reference>
<proteinExistence type="predicted"/>
<sequence>MSDTQVPMSRDPATPATPATPAPRRGGAWSKEDTFKLLEELLDAPRNREFLGLMDRTGDR</sequence>
<feature type="compositionally biased region" description="Low complexity" evidence="1">
    <location>
        <begin position="12"/>
        <end position="28"/>
    </location>
</feature>
<evidence type="ECO:0000256" key="1">
    <source>
        <dbReference type="SAM" id="MobiDB-lite"/>
    </source>
</evidence>
<name>A0A9P7QIU0_9HYPO</name>
<dbReference type="AlphaFoldDB" id="A0A9P7QIU0"/>
<evidence type="ECO:0000313" key="3">
    <source>
        <dbReference type="Proteomes" id="UP000707071"/>
    </source>
</evidence>
<organism evidence="2 3">
    <name type="scientific">Claviceps aff. purpurea</name>
    <dbReference type="NCBI Taxonomy" id="1967640"/>
    <lineage>
        <taxon>Eukaryota</taxon>
        <taxon>Fungi</taxon>
        <taxon>Dikarya</taxon>
        <taxon>Ascomycota</taxon>
        <taxon>Pezizomycotina</taxon>
        <taxon>Sordariomycetes</taxon>
        <taxon>Hypocreomycetidae</taxon>
        <taxon>Hypocreales</taxon>
        <taxon>Clavicipitaceae</taxon>
        <taxon>Claviceps</taxon>
    </lineage>
</organism>
<evidence type="ECO:0000313" key="2">
    <source>
        <dbReference type="EMBL" id="KAG6298714.1"/>
    </source>
</evidence>
<feature type="region of interest" description="Disordered" evidence="1">
    <location>
        <begin position="1"/>
        <end position="31"/>
    </location>
</feature>